<dbReference type="EMBL" id="JAPEUY010000002">
    <property type="protein sequence ID" value="KAJ4375965.1"/>
    <property type="molecule type" value="Genomic_DNA"/>
</dbReference>
<sequence length="483" mass="55268">MIGPLHSSFESEKTYSSSIDCTVNFPNTEFRVESSELIFHDVPLMDLVKLYGTPLKITYLPGISEHIRRASSLFRAAMKRYDYQGNYTYCYCTKSSHFRFVLDQVLKNDKVHLETSSAFDIPIVQMLYQSGKIDKSTYIICNGCKRPAYTQGIVKLVNEDFNAIPILDSLEEIDAYEHVNAETLNVGIRIATDEVPNLPFHTSRLGVRYSEVNDIYHSKIQHSPKFKLKMLHFFVNTGIRDTAYYWSELSMFVHKYCELRKICSDLDSIDIGGGLPIKHSLDDSYDYEGMIDQIINIIQKTCQRNNVPVPHLFTEFGSYTVGESGATIYKIIEKKLQSLQEMWYMIDGSFITHIPDTWGTDQKFITLPLNNWDKPHQKVLLGGLTCDSRDFYTGEAHSNGLYLPAFDHRTEHQYIALLHTGAYQEALGGYGGISHCLIPAPQHVVVDRDEQGRVTSWLFAPEQDSEDMMRFLGYTPHQESKSC</sequence>
<dbReference type="PANTHER" id="PTHR43295">
    <property type="entry name" value="ARGININE DECARBOXYLASE"/>
    <property type="match status" value="1"/>
</dbReference>
<dbReference type="InterPro" id="IPR022644">
    <property type="entry name" value="De-COase2_N"/>
</dbReference>
<dbReference type="InterPro" id="IPR002985">
    <property type="entry name" value="Arg_decrbxlase"/>
</dbReference>
<keyword evidence="3" id="KW-0745">Spermidine biosynthesis</keyword>
<dbReference type="Gene3D" id="2.40.37.10">
    <property type="entry name" value="Lyase, Ornithine Decarboxylase, Chain A, domain 1"/>
    <property type="match status" value="1"/>
</dbReference>
<evidence type="ECO:0000256" key="2">
    <source>
        <dbReference type="ARBA" id="ARBA00022898"/>
    </source>
</evidence>
<evidence type="ECO:0000256" key="3">
    <source>
        <dbReference type="RuleBase" id="RU003740"/>
    </source>
</evidence>
<dbReference type="GO" id="GO:0006527">
    <property type="term" value="P:L-arginine catabolic process"/>
    <property type="evidence" value="ECO:0007669"/>
    <property type="project" value="InterPro"/>
</dbReference>
<organism evidence="5 6">
    <name type="scientific">Neocucurbitaria cava</name>
    <dbReference type="NCBI Taxonomy" id="798079"/>
    <lineage>
        <taxon>Eukaryota</taxon>
        <taxon>Fungi</taxon>
        <taxon>Dikarya</taxon>
        <taxon>Ascomycota</taxon>
        <taxon>Pezizomycotina</taxon>
        <taxon>Dothideomycetes</taxon>
        <taxon>Pleosporomycetidae</taxon>
        <taxon>Pleosporales</taxon>
        <taxon>Pleosporineae</taxon>
        <taxon>Cucurbitariaceae</taxon>
        <taxon>Neocucurbitaria</taxon>
    </lineage>
</organism>
<evidence type="ECO:0000256" key="1">
    <source>
        <dbReference type="ARBA" id="ARBA00001933"/>
    </source>
</evidence>
<dbReference type="PANTHER" id="PTHR43295:SF9">
    <property type="entry name" value="BIOSYNTHETIC ARGININE DECARBOXYLASE"/>
    <property type="match status" value="1"/>
</dbReference>
<name>A0A9W8YFC1_9PLEO</name>
<keyword evidence="2 3" id="KW-0663">Pyridoxal phosphate</keyword>
<evidence type="ECO:0000313" key="6">
    <source>
        <dbReference type="Proteomes" id="UP001140560"/>
    </source>
</evidence>
<dbReference type="Pfam" id="PF02784">
    <property type="entry name" value="Orn_Arg_deC_N"/>
    <property type="match status" value="1"/>
</dbReference>
<comment type="cofactor">
    <cofactor evidence="3">
        <name>Mg(2+)</name>
        <dbReference type="ChEBI" id="CHEBI:18420"/>
    </cofactor>
</comment>
<proteinExistence type="inferred from homology"/>
<dbReference type="OrthoDB" id="3717802at2759"/>
<accession>A0A9W8YFC1</accession>
<gene>
    <name evidence="5" type="ORF">N0V83_001245</name>
</gene>
<evidence type="ECO:0000313" key="5">
    <source>
        <dbReference type="EMBL" id="KAJ4375965.1"/>
    </source>
</evidence>
<comment type="similarity">
    <text evidence="3">Belongs to the Orn/Lys/Arg decarboxylase class-II family. SpeA subfamily.</text>
</comment>
<dbReference type="InterPro" id="IPR029066">
    <property type="entry name" value="PLP-binding_barrel"/>
</dbReference>
<dbReference type="EC" id="4.1.1.19" evidence="3"/>
<dbReference type="SUPFAM" id="SSF51419">
    <property type="entry name" value="PLP-binding barrel"/>
    <property type="match status" value="1"/>
</dbReference>
<dbReference type="GO" id="GO:0008295">
    <property type="term" value="P:spermidine biosynthetic process"/>
    <property type="evidence" value="ECO:0007669"/>
    <property type="project" value="UniProtKB-KW"/>
</dbReference>
<keyword evidence="3" id="KW-0460">Magnesium</keyword>
<feature type="domain" description="Orn/DAP/Arg decarboxylase 2 N-terminal" evidence="4">
    <location>
        <begin position="72"/>
        <end position="321"/>
    </location>
</feature>
<dbReference type="Gene3D" id="3.20.20.10">
    <property type="entry name" value="Alanine racemase"/>
    <property type="match status" value="1"/>
</dbReference>
<dbReference type="GO" id="GO:0008792">
    <property type="term" value="F:arginine decarboxylase activity"/>
    <property type="evidence" value="ECO:0007669"/>
    <property type="project" value="UniProtKB-EC"/>
</dbReference>
<dbReference type="SUPFAM" id="SSF50621">
    <property type="entry name" value="Alanine racemase C-terminal domain-like"/>
    <property type="match status" value="1"/>
</dbReference>
<dbReference type="Proteomes" id="UP001140560">
    <property type="component" value="Unassembled WGS sequence"/>
</dbReference>
<comment type="pathway">
    <text evidence="3">Amine and polyamine biosynthesis; agmatine biosynthesis; agmatine from L-arginine: step 1/1.</text>
</comment>
<comment type="cofactor">
    <cofactor evidence="1 3">
        <name>pyridoxal 5'-phosphate</name>
        <dbReference type="ChEBI" id="CHEBI:597326"/>
    </cofactor>
</comment>
<dbReference type="AlphaFoldDB" id="A0A9W8YFC1"/>
<dbReference type="InterPro" id="IPR009006">
    <property type="entry name" value="Ala_racemase/Decarboxylase_C"/>
</dbReference>
<comment type="caution">
    <text evidence="5">The sequence shown here is derived from an EMBL/GenBank/DDBJ whole genome shotgun (WGS) entry which is preliminary data.</text>
</comment>
<protein>
    <recommendedName>
        <fullName evidence="3">Arginine decarboxylase</fullName>
        <ecNumber evidence="3">4.1.1.19</ecNumber>
    </recommendedName>
</protein>
<keyword evidence="3" id="KW-0210">Decarboxylase</keyword>
<comment type="catalytic activity">
    <reaction evidence="3">
        <text>L-arginine + H(+) = agmatine + CO2</text>
        <dbReference type="Rhea" id="RHEA:17641"/>
        <dbReference type="ChEBI" id="CHEBI:15378"/>
        <dbReference type="ChEBI" id="CHEBI:16526"/>
        <dbReference type="ChEBI" id="CHEBI:32682"/>
        <dbReference type="ChEBI" id="CHEBI:58145"/>
        <dbReference type="EC" id="4.1.1.19"/>
    </reaction>
</comment>
<evidence type="ECO:0000259" key="4">
    <source>
        <dbReference type="Pfam" id="PF02784"/>
    </source>
</evidence>
<reference evidence="5" key="1">
    <citation type="submission" date="2022-10" db="EMBL/GenBank/DDBJ databases">
        <title>Tapping the CABI collections for fungal endophytes: first genome assemblies for Collariella, Neodidymelliopsis, Ascochyta clinopodiicola, Didymella pomorum, Didymosphaeria variabile, Neocosmospora piperis and Neocucurbitaria cava.</title>
        <authorList>
            <person name="Hill R."/>
        </authorList>
    </citation>
    <scope>NUCLEOTIDE SEQUENCE</scope>
    <source>
        <strain evidence="5">IMI 356814</strain>
    </source>
</reference>
<keyword evidence="6" id="KW-1185">Reference proteome</keyword>
<keyword evidence="3" id="KW-0456">Lyase</keyword>